<dbReference type="RefSeq" id="WP_182803837.1">
    <property type="nucleotide sequence ID" value="NZ_CP060007.1"/>
</dbReference>
<dbReference type="Pfam" id="PF01814">
    <property type="entry name" value="Hemerythrin"/>
    <property type="match status" value="1"/>
</dbReference>
<keyword evidence="3" id="KW-1185">Reference proteome</keyword>
<dbReference type="AlphaFoldDB" id="A0A7G5XHY4"/>
<gene>
    <name evidence="2" type="ORF">H4075_02495</name>
</gene>
<reference evidence="3" key="1">
    <citation type="submission" date="2020-08" db="EMBL/GenBank/DDBJ databases">
        <title>Lacibacter sp. S13-6-6 genome sequencing.</title>
        <authorList>
            <person name="Jin L."/>
        </authorList>
    </citation>
    <scope>NUCLEOTIDE SEQUENCE [LARGE SCALE GENOMIC DNA]</scope>
    <source>
        <strain evidence="3">S13-6-6</strain>
    </source>
</reference>
<proteinExistence type="predicted"/>
<evidence type="ECO:0000313" key="2">
    <source>
        <dbReference type="EMBL" id="QNA45087.1"/>
    </source>
</evidence>
<dbReference type="KEGG" id="lacs:H4075_02495"/>
<sequence>MKRYNIFNQVHKGLRALLYETIIKLQQTDFTDAEDADEAVQQVKIILDLFDEHAHTEDTFILPAIVEYEPSVVDAFAQEHVKDLALSNKLNGLLQAFSLTISPDAKREIGAAISNAVFEFMLFNLEHMKKEEDVLNKLLWRYYDDEVLHGITMKIIAHVPADKMPLYNKWMMRGLSNTEIIGWLKQVKNNAPEFVFDSFVDLAVNELAECRWQKIQEQLTEGAMLA</sequence>
<dbReference type="EMBL" id="CP060007">
    <property type="protein sequence ID" value="QNA45087.1"/>
    <property type="molecule type" value="Genomic_DNA"/>
</dbReference>
<dbReference type="Gene3D" id="1.20.120.520">
    <property type="entry name" value="nmb1532 protein domain like"/>
    <property type="match status" value="1"/>
</dbReference>
<dbReference type="InterPro" id="IPR012312">
    <property type="entry name" value="Hemerythrin-like"/>
</dbReference>
<evidence type="ECO:0000259" key="1">
    <source>
        <dbReference type="Pfam" id="PF01814"/>
    </source>
</evidence>
<accession>A0A7G5XHY4</accession>
<feature type="domain" description="Hemerythrin-like" evidence="1">
    <location>
        <begin position="5"/>
        <end position="138"/>
    </location>
</feature>
<name>A0A7G5XHY4_9BACT</name>
<organism evidence="2 3">
    <name type="scientific">Lacibacter sediminis</name>
    <dbReference type="NCBI Taxonomy" id="2760713"/>
    <lineage>
        <taxon>Bacteria</taxon>
        <taxon>Pseudomonadati</taxon>
        <taxon>Bacteroidota</taxon>
        <taxon>Chitinophagia</taxon>
        <taxon>Chitinophagales</taxon>
        <taxon>Chitinophagaceae</taxon>
        <taxon>Lacibacter</taxon>
    </lineage>
</organism>
<dbReference type="Proteomes" id="UP000515344">
    <property type="component" value="Chromosome"/>
</dbReference>
<protein>
    <submittedName>
        <fullName evidence="2">Hemerythrin domain-containing protein</fullName>
    </submittedName>
</protein>
<evidence type="ECO:0000313" key="3">
    <source>
        <dbReference type="Proteomes" id="UP000515344"/>
    </source>
</evidence>